<evidence type="ECO:0000256" key="3">
    <source>
        <dbReference type="ARBA" id="ARBA00023295"/>
    </source>
</evidence>
<organism evidence="5 6">
    <name type="scientific">Methylomonas rosea</name>
    <dbReference type="NCBI Taxonomy" id="2952227"/>
    <lineage>
        <taxon>Bacteria</taxon>
        <taxon>Pseudomonadati</taxon>
        <taxon>Pseudomonadota</taxon>
        <taxon>Gammaproteobacteria</taxon>
        <taxon>Methylococcales</taxon>
        <taxon>Methylococcaceae</taxon>
        <taxon>Methylomonas</taxon>
    </lineage>
</organism>
<accession>A0ABT1TZ99</accession>
<evidence type="ECO:0000313" key="5">
    <source>
        <dbReference type="EMBL" id="MCQ8119762.1"/>
    </source>
</evidence>
<dbReference type="SUPFAM" id="SSF51445">
    <property type="entry name" value="(Trans)glycosidases"/>
    <property type="match status" value="1"/>
</dbReference>
<evidence type="ECO:0000256" key="2">
    <source>
        <dbReference type="ARBA" id="ARBA00022801"/>
    </source>
</evidence>
<dbReference type="InterPro" id="IPR017853">
    <property type="entry name" value="GH"/>
</dbReference>
<keyword evidence="6" id="KW-1185">Reference proteome</keyword>
<name>A0ABT1TZ99_9GAMM</name>
<proteinExistence type="inferred from homology"/>
<keyword evidence="3" id="KW-0326">Glycosidase</keyword>
<reference evidence="5 6" key="1">
    <citation type="submission" date="2022-07" db="EMBL/GenBank/DDBJ databases">
        <title>Methylomonas rivi sp. nov., Methylomonas rosea sp. nov., Methylomonas aureus sp. nov. and Methylomonas subterranea sp. nov., four novel methanotrophs isolated from a freshwater creek and the deep terrestrial subsurface.</title>
        <authorList>
            <person name="Abin C."/>
            <person name="Sankaranarayanan K."/>
            <person name="Garner C."/>
            <person name="Sindelar R."/>
            <person name="Kotary K."/>
            <person name="Garner R."/>
            <person name="Barclay S."/>
            <person name="Lawson P."/>
            <person name="Krumholz L."/>
        </authorList>
    </citation>
    <scope>NUCLEOTIDE SEQUENCE [LARGE SCALE GENOMIC DNA]</scope>
    <source>
        <strain evidence="5 6">WSC-7</strain>
    </source>
</reference>
<dbReference type="Pfam" id="PF01229">
    <property type="entry name" value="Glyco_hydro_39"/>
    <property type="match status" value="1"/>
</dbReference>
<feature type="domain" description="Glycosyl hydrolases family 39 N-terminal catalytic" evidence="4">
    <location>
        <begin position="198"/>
        <end position="540"/>
    </location>
</feature>
<keyword evidence="2" id="KW-0378">Hydrolase</keyword>
<evidence type="ECO:0000313" key="6">
    <source>
        <dbReference type="Proteomes" id="UP001524570"/>
    </source>
</evidence>
<dbReference type="InterPro" id="IPR049166">
    <property type="entry name" value="GH39_cat"/>
</dbReference>
<comment type="caution">
    <text evidence="5">The sequence shown here is derived from an EMBL/GenBank/DDBJ whole genome shotgun (WGS) entry which is preliminary data.</text>
</comment>
<evidence type="ECO:0000259" key="4">
    <source>
        <dbReference type="Pfam" id="PF01229"/>
    </source>
</evidence>
<protein>
    <recommendedName>
        <fullName evidence="4">Glycosyl hydrolases family 39 N-terminal catalytic domain-containing protein</fullName>
    </recommendedName>
</protein>
<sequence>MILIALRNRKLSSTKLFLHPQNRLHGKPSPNHPSYRYIGKLLSLLAGLLSFTESQAFQTITVEPQVQYNVSRYEDIKLMRSYFQEASLENPISKGPMKRLAPLGISKARILNVESPNSLSIDPTTKQFRFSFSSRLPLVLENCKSNNLIPHIGVAQVQQNSIATGVVNGRHYGVADWTAYEAYAYAFLKFVTIDNGFSEADFEVANEPDTTGSAWLFAEKLGNSSKRAMAEYLKVYAAWSNATNKLSKEHPELKIRLGGPGMTTFSFGGFGTINWAEQFLKGVVAQKSRLDFFSFHFYGNVQPLMGLPYFGRYPTIDDLADFLHTQLNDLGLTDVPINFSEWGPSFETRNIPKALINGNNIGAAWTARFVLDAAENNIDEGALLTFMDHQSANDSGELENMWGWPSLLHSNGITPKALNNVATMLSRLPGKRVLTSPVRQGSVGAIASSDKSKVGVMVFNQNWDFINVKELAPAEQARITIKKLPFTASKVNVFKSVMDETRANPYFIHLNKNLSRWQILDATGLRSTRMQQIPVINGSVTLPDADLAPSSVTLWEITPAN</sequence>
<dbReference type="EMBL" id="JANIBL010000091">
    <property type="protein sequence ID" value="MCQ8119762.1"/>
    <property type="molecule type" value="Genomic_DNA"/>
</dbReference>
<gene>
    <name evidence="5" type="ORF">NP589_20255</name>
</gene>
<comment type="similarity">
    <text evidence="1">Belongs to the glycosyl hydrolase 39 family.</text>
</comment>
<evidence type="ECO:0000256" key="1">
    <source>
        <dbReference type="ARBA" id="ARBA00008875"/>
    </source>
</evidence>
<dbReference type="Proteomes" id="UP001524570">
    <property type="component" value="Unassembled WGS sequence"/>
</dbReference>
<dbReference type="RefSeq" id="WP_256608592.1">
    <property type="nucleotide sequence ID" value="NZ_JANIBL010000091.1"/>
</dbReference>
<dbReference type="Gene3D" id="3.20.20.80">
    <property type="entry name" value="Glycosidases"/>
    <property type="match status" value="1"/>
</dbReference>